<keyword evidence="5" id="KW-1185">Reference proteome</keyword>
<sequence>MPQLIRFIGAIVLAMVLLTLQSSEFVLLLTEPTLPVVVPKPPVWKEEELNKRQPNIIVVLSESFWDITRLPGLKFSRDPAPFFHSLQEQYTHGTMLSPQFGGGTANVEFEVLTGHSMRFFREWAIVYEKYIHQPTASLASLLAGQGYRTTVISPVEHWYANSSQVYKHLGFSRFISEEFFNPDDYVGPYLGDHSVAKRIIEESRRSEGPDFIYADTMENHYHYWPGKFDRNTIAVQGDVSDTTIGLVETYAQGMSGADRMLQELVTYFNQSKEPTIIVFFGDHLPSLEQYYVYEDTKYITGEDDPQFLEKMYHVPVLLWNNYLPLETKEGLHLSPSFLSPYILHTAGLQGSEYTDYLYRLSQQMPVIPPEDHYEAMKIDKRLADEYEARQTHILEAERSAPPIPEPEYILGYGDPRIDKITPAAVPVPVRGGALGKTLLNISGGRFGQASTVFVNGKPLETQWQSESTLVVSLPKESISKPGSLDIQVKVLDSNQTVLGQSQVVKVPVTDKSSGN</sequence>
<dbReference type="InterPro" id="IPR002909">
    <property type="entry name" value="IPT_dom"/>
</dbReference>
<dbReference type="Pfam" id="PF00884">
    <property type="entry name" value="Sulfatase"/>
    <property type="match status" value="1"/>
</dbReference>
<reference evidence="4" key="1">
    <citation type="submission" date="2021-06" db="EMBL/GenBank/DDBJ databases">
        <authorList>
            <person name="Criscuolo A."/>
        </authorList>
    </citation>
    <scope>NUCLEOTIDE SEQUENCE</scope>
    <source>
        <strain evidence="4">CIP111600</strain>
    </source>
</reference>
<feature type="domain" description="IPT/TIG" evidence="3">
    <location>
        <begin position="428"/>
        <end position="496"/>
    </location>
</feature>
<dbReference type="InterPro" id="IPR050448">
    <property type="entry name" value="OpgB/LTA_synthase_biosynth"/>
</dbReference>
<comment type="caution">
    <text evidence="4">The sequence shown here is derived from an EMBL/GenBank/DDBJ whole genome shotgun (WGS) entry which is preliminary data.</text>
</comment>
<gene>
    <name evidence="4" type="ORF">PAESOLCIP111_02113</name>
</gene>
<protein>
    <recommendedName>
        <fullName evidence="6">LTA synthase family protein</fullName>
    </recommendedName>
</protein>
<evidence type="ECO:0000259" key="3">
    <source>
        <dbReference type="Pfam" id="PF01833"/>
    </source>
</evidence>
<dbReference type="CDD" id="cd00603">
    <property type="entry name" value="IPT_PCSR"/>
    <property type="match status" value="1"/>
</dbReference>
<organism evidence="4 5">
    <name type="scientific">Paenibacillus solanacearum</name>
    <dbReference type="NCBI Taxonomy" id="2048548"/>
    <lineage>
        <taxon>Bacteria</taxon>
        <taxon>Bacillati</taxon>
        <taxon>Bacillota</taxon>
        <taxon>Bacilli</taxon>
        <taxon>Bacillales</taxon>
        <taxon>Paenibacillaceae</taxon>
        <taxon>Paenibacillus</taxon>
    </lineage>
</organism>
<dbReference type="PANTHER" id="PTHR47371:SF3">
    <property type="entry name" value="PHOSPHOGLYCEROL TRANSFERASE I"/>
    <property type="match status" value="1"/>
</dbReference>
<dbReference type="RefSeq" id="WP_218091899.1">
    <property type="nucleotide sequence ID" value="NZ_CAJVAS010000007.1"/>
</dbReference>
<dbReference type="EMBL" id="CAJVAS010000007">
    <property type="protein sequence ID" value="CAG7618418.1"/>
    <property type="molecule type" value="Genomic_DNA"/>
</dbReference>
<dbReference type="Proteomes" id="UP000693672">
    <property type="component" value="Unassembled WGS sequence"/>
</dbReference>
<dbReference type="AlphaFoldDB" id="A0A916NWN8"/>
<name>A0A916NWN8_9BACL</name>
<evidence type="ECO:0000313" key="5">
    <source>
        <dbReference type="Proteomes" id="UP000693672"/>
    </source>
</evidence>
<dbReference type="Pfam" id="PF01833">
    <property type="entry name" value="TIG"/>
    <property type="match status" value="1"/>
</dbReference>
<dbReference type="InterPro" id="IPR000917">
    <property type="entry name" value="Sulfatase_N"/>
</dbReference>
<dbReference type="PANTHER" id="PTHR47371">
    <property type="entry name" value="LIPOTEICHOIC ACID SYNTHASE"/>
    <property type="match status" value="1"/>
</dbReference>
<evidence type="ECO:0000259" key="2">
    <source>
        <dbReference type="Pfam" id="PF00884"/>
    </source>
</evidence>
<feature type="domain" description="Sulfatase N-terminal" evidence="2">
    <location>
        <begin position="54"/>
        <end position="347"/>
    </location>
</feature>
<proteinExistence type="predicted"/>
<evidence type="ECO:0000313" key="4">
    <source>
        <dbReference type="EMBL" id="CAG7618418.1"/>
    </source>
</evidence>
<accession>A0A916NWN8</accession>
<comment type="pathway">
    <text evidence="1">Cell wall biogenesis; lipoteichoic acid biosynthesis.</text>
</comment>
<evidence type="ECO:0000256" key="1">
    <source>
        <dbReference type="ARBA" id="ARBA00004936"/>
    </source>
</evidence>
<dbReference type="CDD" id="cd16015">
    <property type="entry name" value="LTA_synthase"/>
    <property type="match status" value="1"/>
</dbReference>
<evidence type="ECO:0008006" key="6">
    <source>
        <dbReference type="Google" id="ProtNLM"/>
    </source>
</evidence>